<feature type="compositionally biased region" description="Basic and acidic residues" evidence="1">
    <location>
        <begin position="1135"/>
        <end position="1146"/>
    </location>
</feature>
<name>A0A1C7LT42_GRIFR</name>
<dbReference type="AlphaFoldDB" id="A0A1C7LT42"/>
<sequence length="1146" mass="130351">MVLFEAVPDQPGSLKCCPCSAQCETEDVIIRKTYRHQHVKTEKHKVALKRSGLIPEVSERPSAPSGISGQPAVLALADMFAHSDNEDEEFSRMPLYEQQQTADYGDHFIDEDGDMVMFSAGQLPEDNLREELRRKMNALSYGDNTLTRMAFLESSEPDEDVTVSNATAALEAMDLEDDNETEHFVPDIGQAEKDGWAPHGSKTMFMLDLLDNLPRLRLSDDHLKTIIWVMRECGTPHVPTFHALRKVQKQLTKSTAISTQHHVSALGNHFHMNRAVELLSLDWANPHVCPLIRMYPDLNSTVSEFWQAEKWVKEMHWDDLGPMWADFKNAPHRHFYIKELAQLSDGHFVIPLRWVTINNIDYCEAYNVSKEFESSCFTIEKHETCQIPTERLQRNLLDLGFTPQFLEGSPEWTKNMPHPLRKIAQGRPAYVLRIMIWADGVSGNRSKQYNAHDNIYIANLNIPHQKLSQEYFVRFCSTSPDACALEQLEALRHDFATSDDWHSAYHCQLQREIIFRVVPHLLPGENPQQSEECSHASGNLGCRRDFVGGIAEERESDQGYAAYFESHHKCYQPGQPRTREKTIETIKSQILMACTGVRDAIDSIQTQTGVKDKIAEFWINKLIPIAESSITHISVTPKPGDDREAVKNEIKSGIQNTLFSWIIQQPSESYESLPLDSPLRTTLRAGDHYNVALDMNGKFLLGEDKYLWHETSKPWDKRKDDIFATRLESSSLDGLSIKSVWPRYLVRYKNSLIGKHFKSLQQLAVFHLHNDLCDEKIFSLWKASGELEDIARFGPVVLYSTEVFECWNAVFRLCSILSNHQSPSRDIAVTLADMERFKHQASGGWWKNENGEYVQAGHSIRSLFQKNRELQRCLGWAAHSTLKPGGIKLKPNGKRDASTLEVALDHLSTNPDDHRHCNEVGGTWYHCKYLISRSHDICKPNSWVFFHQAECPIQVGHIAKILSPTITGSSENVIAVVEEFFIAATKDLRLNMPLLTRAHRSAIVNPHDVLFIFNAQHNCFGSQCKVVECDEIVTQRDRGNPTQRKNKVTHADDNHYILNMHALHNAHLVRETLPRQLTAPTHYLEDRAAKHKELAATLRIAGPTRRAEAVAKAKATRERKQKASRPADILVDVEAPSRVEEGSHGG</sequence>
<dbReference type="OrthoDB" id="2791548at2759"/>
<dbReference type="PANTHER" id="PTHR31912:SF34">
    <property type="entry name" value="NOTOCHORD-RELATED PROTEIN"/>
    <property type="match status" value="1"/>
</dbReference>
<dbReference type="OMA" id="DWANPHV"/>
<accession>A0A1C7LT42</accession>
<reference evidence="2 3" key="1">
    <citation type="submission" date="2016-03" db="EMBL/GenBank/DDBJ databases">
        <title>Whole genome sequencing of Grifola frondosa 9006-11.</title>
        <authorList>
            <person name="Min B."/>
            <person name="Park H."/>
            <person name="Kim J.-G."/>
            <person name="Cho H."/>
            <person name="Oh Y.-L."/>
            <person name="Kong W.-S."/>
            <person name="Choi I.-G."/>
        </authorList>
    </citation>
    <scope>NUCLEOTIDE SEQUENCE [LARGE SCALE GENOMIC DNA]</scope>
    <source>
        <strain evidence="2 3">9006-11</strain>
    </source>
</reference>
<organism evidence="2 3">
    <name type="scientific">Grifola frondosa</name>
    <name type="common">Maitake</name>
    <name type="synonym">Polyporus frondosus</name>
    <dbReference type="NCBI Taxonomy" id="5627"/>
    <lineage>
        <taxon>Eukaryota</taxon>
        <taxon>Fungi</taxon>
        <taxon>Dikarya</taxon>
        <taxon>Basidiomycota</taxon>
        <taxon>Agaricomycotina</taxon>
        <taxon>Agaricomycetes</taxon>
        <taxon>Polyporales</taxon>
        <taxon>Grifolaceae</taxon>
        <taxon>Grifola</taxon>
    </lineage>
</organism>
<protein>
    <submittedName>
        <fullName evidence="2">Uncharacterized protein</fullName>
    </submittedName>
</protein>
<gene>
    <name evidence="2" type="ORF">A0H81_13040</name>
</gene>
<keyword evidence="3" id="KW-1185">Reference proteome</keyword>
<dbReference type="PANTHER" id="PTHR31912">
    <property type="entry name" value="IP13529P"/>
    <property type="match status" value="1"/>
</dbReference>
<feature type="region of interest" description="Disordered" evidence="1">
    <location>
        <begin position="1113"/>
        <end position="1146"/>
    </location>
</feature>
<evidence type="ECO:0000256" key="1">
    <source>
        <dbReference type="SAM" id="MobiDB-lite"/>
    </source>
</evidence>
<evidence type="ECO:0000313" key="3">
    <source>
        <dbReference type="Proteomes" id="UP000092993"/>
    </source>
</evidence>
<dbReference type="Proteomes" id="UP000092993">
    <property type="component" value="Unassembled WGS sequence"/>
</dbReference>
<dbReference type="EMBL" id="LUGG01000025">
    <property type="protein sequence ID" value="OBZ67227.1"/>
    <property type="molecule type" value="Genomic_DNA"/>
</dbReference>
<proteinExistence type="predicted"/>
<evidence type="ECO:0000313" key="2">
    <source>
        <dbReference type="EMBL" id="OBZ67227.1"/>
    </source>
</evidence>
<comment type="caution">
    <text evidence="2">The sequence shown here is derived from an EMBL/GenBank/DDBJ whole genome shotgun (WGS) entry which is preliminary data.</text>
</comment>
<dbReference type="STRING" id="5627.A0A1C7LT42"/>